<dbReference type="EMBL" id="CP061035">
    <property type="protein sequence ID" value="QQV78056.1"/>
    <property type="molecule type" value="Genomic_DNA"/>
</dbReference>
<feature type="transmembrane region" description="Helical" evidence="8">
    <location>
        <begin position="154"/>
        <end position="175"/>
    </location>
</feature>
<accession>A0A974S541</accession>
<protein>
    <submittedName>
        <fullName evidence="9">Exosortase V</fullName>
    </submittedName>
</protein>
<keyword evidence="4 8" id="KW-0812">Transmembrane</keyword>
<evidence type="ECO:0000256" key="7">
    <source>
        <dbReference type="ARBA" id="ARBA00023136"/>
    </source>
</evidence>
<dbReference type="InterPro" id="IPR026392">
    <property type="entry name" value="Exo/Archaeosortase_dom"/>
</dbReference>
<keyword evidence="10" id="KW-1185">Reference proteome</keyword>
<feature type="transmembrane region" description="Helical" evidence="8">
    <location>
        <begin position="41"/>
        <end position="60"/>
    </location>
</feature>
<dbReference type="GO" id="GO:0006508">
    <property type="term" value="P:proteolysis"/>
    <property type="evidence" value="ECO:0007669"/>
    <property type="project" value="UniProtKB-KW"/>
</dbReference>
<evidence type="ECO:0000313" key="10">
    <source>
        <dbReference type="Proteomes" id="UP000595894"/>
    </source>
</evidence>
<dbReference type="InterPro" id="IPR019127">
    <property type="entry name" value="Exosortase"/>
</dbReference>
<dbReference type="Proteomes" id="UP000595894">
    <property type="component" value="Chromosome"/>
</dbReference>
<keyword evidence="3" id="KW-0645">Protease</keyword>
<feature type="transmembrane region" description="Helical" evidence="8">
    <location>
        <begin position="214"/>
        <end position="243"/>
    </location>
</feature>
<dbReference type="GO" id="GO:0008233">
    <property type="term" value="F:peptidase activity"/>
    <property type="evidence" value="ECO:0007669"/>
    <property type="project" value="UniProtKB-KW"/>
</dbReference>
<feature type="transmembrane region" description="Helical" evidence="8">
    <location>
        <begin position="72"/>
        <end position="91"/>
    </location>
</feature>
<feature type="transmembrane region" description="Helical" evidence="8">
    <location>
        <begin position="255"/>
        <end position="275"/>
    </location>
</feature>
<evidence type="ECO:0000256" key="6">
    <source>
        <dbReference type="ARBA" id="ARBA00022989"/>
    </source>
</evidence>
<proteinExistence type="predicted"/>
<sequence>MDRRIDSPAMPRPGLLIALAAVCFAGPTMFDVARISWSTEQGAHGPIVLLTGIWLLVRELRASRPRMRRGNGLLTFALLVPCLIVYTLARISGIIEIEGFTMYAGLIIAAYGIWGGAVLRAVWFPLVYMLFVFPPPDTLFAMMTQPLKIFISQTAVSLLHTLGYPIAGSGVMIQIGQYQMLVAAACAGLNSLLSLTALGMFYSYIRHSSNFPYMLALICFILPIAVVANLVRVLLLLLITYHFGEAAGQGFFHELAGLSMFASALIAIFFIDWLGTPLRHRLAAKGRAK</sequence>
<dbReference type="Pfam" id="PF09721">
    <property type="entry name" value="Exosortase_EpsH"/>
    <property type="match status" value="1"/>
</dbReference>
<reference evidence="10" key="1">
    <citation type="submission" date="2020-09" db="EMBL/GenBank/DDBJ databases">
        <title>Sphingomonas sp., a new species isolated from pork steak.</title>
        <authorList>
            <person name="Heidler von Heilborn D."/>
        </authorList>
    </citation>
    <scope>NUCLEOTIDE SEQUENCE [LARGE SCALE GENOMIC DNA]</scope>
</reference>
<evidence type="ECO:0000256" key="4">
    <source>
        <dbReference type="ARBA" id="ARBA00022692"/>
    </source>
</evidence>
<feature type="transmembrane region" description="Helical" evidence="8">
    <location>
        <begin position="103"/>
        <end position="133"/>
    </location>
</feature>
<name>A0A974S541_9SPHN</name>
<keyword evidence="2" id="KW-1003">Cell membrane</keyword>
<evidence type="ECO:0000313" key="9">
    <source>
        <dbReference type="EMBL" id="QQV78056.1"/>
    </source>
</evidence>
<dbReference type="AlphaFoldDB" id="A0A974S541"/>
<gene>
    <name evidence="9" type="primary">xrtV</name>
    <name evidence="9" type="ORF">H5J25_04770</name>
</gene>
<organism evidence="9 10">
    <name type="scientific">Sphingomonas aliaeris</name>
    <dbReference type="NCBI Taxonomy" id="2759526"/>
    <lineage>
        <taxon>Bacteria</taxon>
        <taxon>Pseudomonadati</taxon>
        <taxon>Pseudomonadota</taxon>
        <taxon>Alphaproteobacteria</taxon>
        <taxon>Sphingomonadales</taxon>
        <taxon>Sphingomonadaceae</taxon>
        <taxon>Sphingomonas</taxon>
    </lineage>
</organism>
<evidence type="ECO:0000256" key="2">
    <source>
        <dbReference type="ARBA" id="ARBA00022475"/>
    </source>
</evidence>
<evidence type="ECO:0000256" key="5">
    <source>
        <dbReference type="ARBA" id="ARBA00022801"/>
    </source>
</evidence>
<keyword evidence="6 8" id="KW-1133">Transmembrane helix</keyword>
<keyword evidence="7 8" id="KW-0472">Membrane</keyword>
<dbReference type="NCBIfam" id="TIGR02602">
    <property type="entry name" value="8TM_EpsH"/>
    <property type="match status" value="1"/>
</dbReference>
<dbReference type="InterPro" id="IPR013426">
    <property type="entry name" value="EpsH-like"/>
</dbReference>
<evidence type="ECO:0000256" key="1">
    <source>
        <dbReference type="ARBA" id="ARBA00004651"/>
    </source>
</evidence>
<feature type="transmembrane region" description="Helical" evidence="8">
    <location>
        <begin position="181"/>
        <end position="202"/>
    </location>
</feature>
<dbReference type="GO" id="GO:0005886">
    <property type="term" value="C:plasma membrane"/>
    <property type="evidence" value="ECO:0007669"/>
    <property type="project" value="UniProtKB-SubCell"/>
</dbReference>
<dbReference type="KEGG" id="sari:H5J25_04770"/>
<comment type="subcellular location">
    <subcellularLocation>
        <location evidence="1">Cell membrane</location>
        <topology evidence="1">Multi-pass membrane protein</topology>
    </subcellularLocation>
</comment>
<evidence type="ECO:0000256" key="8">
    <source>
        <dbReference type="SAM" id="Phobius"/>
    </source>
</evidence>
<dbReference type="NCBIfam" id="TIGR04178">
    <property type="entry name" value="exo_archaeo"/>
    <property type="match status" value="1"/>
</dbReference>
<dbReference type="NCBIfam" id="NF035943">
    <property type="entry name" value="exosort_XrtV"/>
    <property type="match status" value="1"/>
</dbReference>
<keyword evidence="5" id="KW-0378">Hydrolase</keyword>
<evidence type="ECO:0000256" key="3">
    <source>
        <dbReference type="ARBA" id="ARBA00022670"/>
    </source>
</evidence>